<evidence type="ECO:0000313" key="9">
    <source>
        <dbReference type="Proteomes" id="UP000694580"/>
    </source>
</evidence>
<dbReference type="InterPro" id="IPR001584">
    <property type="entry name" value="Integrase_cat-core"/>
</dbReference>
<dbReference type="PANTHER" id="PTHR10424:SF80">
    <property type="entry name" value="ENVELOPE GLYCOPROTEIN"/>
    <property type="match status" value="1"/>
</dbReference>
<dbReference type="AlphaFoldDB" id="A0AAY4CIU3"/>
<dbReference type="Proteomes" id="UP000694580">
    <property type="component" value="Unplaced"/>
</dbReference>
<protein>
    <recommendedName>
        <fullName evidence="7">Integrase catalytic domain-containing protein</fullName>
    </recommendedName>
</protein>
<dbReference type="Pfam" id="PF00665">
    <property type="entry name" value="rve"/>
    <property type="match status" value="1"/>
</dbReference>
<feature type="domain" description="Integrase catalytic" evidence="7">
    <location>
        <begin position="1"/>
        <end position="146"/>
    </location>
</feature>
<dbReference type="Gene3D" id="3.30.420.10">
    <property type="entry name" value="Ribonuclease H-like superfamily/Ribonuclease H"/>
    <property type="match status" value="1"/>
</dbReference>
<evidence type="ECO:0000256" key="3">
    <source>
        <dbReference type="ARBA" id="ARBA00022722"/>
    </source>
</evidence>
<dbReference type="GO" id="GO:0016787">
    <property type="term" value="F:hydrolase activity"/>
    <property type="evidence" value="ECO:0007669"/>
    <property type="project" value="UniProtKB-KW"/>
</dbReference>
<evidence type="ECO:0000259" key="7">
    <source>
        <dbReference type="PROSITE" id="PS50994"/>
    </source>
</evidence>
<keyword evidence="1" id="KW-0808">Transferase</keyword>
<dbReference type="Ensembl" id="ENSDCDT00010040361.1">
    <property type="protein sequence ID" value="ENSDCDP00010032539.1"/>
    <property type="gene ID" value="ENSDCDG00010020824.1"/>
</dbReference>
<dbReference type="GO" id="GO:0015074">
    <property type="term" value="P:DNA integration"/>
    <property type="evidence" value="ECO:0007669"/>
    <property type="project" value="InterPro"/>
</dbReference>
<evidence type="ECO:0000256" key="4">
    <source>
        <dbReference type="ARBA" id="ARBA00022759"/>
    </source>
</evidence>
<dbReference type="Pfam" id="PF00429">
    <property type="entry name" value="TLV_coat"/>
    <property type="match status" value="1"/>
</dbReference>
<dbReference type="SUPFAM" id="SSF53098">
    <property type="entry name" value="Ribonuclease H-like"/>
    <property type="match status" value="1"/>
</dbReference>
<reference evidence="8" key="2">
    <citation type="submission" date="2025-09" db="UniProtKB">
        <authorList>
            <consortium name="Ensembl"/>
        </authorList>
    </citation>
    <scope>IDENTIFICATION</scope>
</reference>
<sequence length="707" mass="79384">MDFIQLNKSEGKEYCLVIIDAFSKWVELFPTKHPDALTVAKALCKDIIPRYGIPEKIYSDNGTHFVNQMVTNIGKMFHINLKNHCSYHPQSAGLVERMNGTIKNRLKKCMEETHRPWTQCLELVKLYINITSTSGLTPYETLFGRPYRLPYFKNQWETEEDVSLADYMRKMLETKKQSNPDDEFPISLQDLPLVEPGDWVLVKSIKRKHWHSPKWEGPYQVILTTPTAVKITERGTWIHQSHCKKVISANPADGKAFDKGIQIRELKENQPIDDWFGVTTGITGKNNNWFLLVEQAANVTQQDCVVCLGPRPLLQVIPAVIADECVVEVMIKTQPYKGCQAWDQVYPLTGPEKLKPNFSSKIAQGNFTCINLLGGQNLLGEGAPRDWCSTIQNVGTYFNPLSRSDIWWWCGGNKLFDRLPPNATGLCALVTLLLPVSIYPTNVTNLLFKLNSLAPADWHRRKRSTLPWEKLTDPTYIDAIGVPRGVPDEYKIANQIAAGFESALCWWCTINKNVDRINYIHYNVQKLGNWTQDGFEAVHGQLSATSLMAFQNRIALDMLLAEKGGVCVMFGEQCCSFIPNNTAAGGSLTLAIDGLRSLNRKMKEHSGVETSMWDSWMSVFGKYKALIQSVLVSVAVFVAILTLCGCCCVPCLRSLVNRLITAALSTKKTDEAQEYPLLDDSIDLSTSETTELLEATCGCVSDSSPCK</sequence>
<dbReference type="Pfam" id="PF18697">
    <property type="entry name" value="MLVIN_C"/>
    <property type="match status" value="1"/>
</dbReference>
<dbReference type="GeneTree" id="ENSGT00530000064449"/>
<dbReference type="GO" id="GO:0003676">
    <property type="term" value="F:nucleic acid binding"/>
    <property type="evidence" value="ECO:0007669"/>
    <property type="project" value="InterPro"/>
</dbReference>
<keyword evidence="4" id="KW-0255">Endonuclease</keyword>
<dbReference type="InterPro" id="IPR012337">
    <property type="entry name" value="RNaseH-like_sf"/>
</dbReference>
<keyword evidence="5" id="KW-0378">Hydrolase</keyword>
<dbReference type="PANTHER" id="PTHR10424">
    <property type="entry name" value="VIRAL ENVELOPE PROTEIN"/>
    <property type="match status" value="1"/>
</dbReference>
<dbReference type="GO" id="GO:0004519">
    <property type="term" value="F:endonuclease activity"/>
    <property type="evidence" value="ECO:0007669"/>
    <property type="project" value="UniProtKB-KW"/>
</dbReference>
<dbReference type="Gene3D" id="2.30.30.850">
    <property type="match status" value="1"/>
</dbReference>
<dbReference type="InterPro" id="IPR040643">
    <property type="entry name" value="MLVIN_C"/>
</dbReference>
<dbReference type="GO" id="GO:0016779">
    <property type="term" value="F:nucleotidyltransferase activity"/>
    <property type="evidence" value="ECO:0007669"/>
    <property type="project" value="UniProtKB-KW"/>
</dbReference>
<dbReference type="PROSITE" id="PS50994">
    <property type="entry name" value="INTEGRASE"/>
    <property type="match status" value="1"/>
</dbReference>
<keyword evidence="2" id="KW-0548">Nucleotidyltransferase</keyword>
<dbReference type="CDD" id="cd09951">
    <property type="entry name" value="HERV-Rb-like_HR1-HR2"/>
    <property type="match status" value="1"/>
</dbReference>
<evidence type="ECO:0000313" key="8">
    <source>
        <dbReference type="Ensembl" id="ENSDCDP00010032539.1"/>
    </source>
</evidence>
<evidence type="ECO:0000256" key="5">
    <source>
        <dbReference type="ARBA" id="ARBA00022801"/>
    </source>
</evidence>
<evidence type="ECO:0000256" key="1">
    <source>
        <dbReference type="ARBA" id="ARBA00022679"/>
    </source>
</evidence>
<keyword evidence="9" id="KW-1185">Reference proteome</keyword>
<keyword evidence="6" id="KW-1133">Transmembrane helix</keyword>
<keyword evidence="3" id="KW-0540">Nuclease</keyword>
<reference evidence="8" key="1">
    <citation type="submission" date="2025-08" db="UniProtKB">
        <authorList>
            <consortium name="Ensembl"/>
        </authorList>
    </citation>
    <scope>IDENTIFICATION</scope>
</reference>
<dbReference type="InterPro" id="IPR018154">
    <property type="entry name" value="TLV/ENV_coat_polyprotein"/>
</dbReference>
<proteinExistence type="predicted"/>
<keyword evidence="6" id="KW-0472">Membrane</keyword>
<dbReference type="SUPFAM" id="SSF58069">
    <property type="entry name" value="Virus ectodomain"/>
    <property type="match status" value="1"/>
</dbReference>
<feature type="transmembrane region" description="Helical" evidence="6">
    <location>
        <begin position="630"/>
        <end position="652"/>
    </location>
</feature>
<accession>A0AAY4CIU3</accession>
<evidence type="ECO:0000256" key="6">
    <source>
        <dbReference type="SAM" id="Phobius"/>
    </source>
</evidence>
<organism evidence="8 9">
    <name type="scientific">Denticeps clupeoides</name>
    <name type="common">denticle herring</name>
    <dbReference type="NCBI Taxonomy" id="299321"/>
    <lineage>
        <taxon>Eukaryota</taxon>
        <taxon>Metazoa</taxon>
        <taxon>Chordata</taxon>
        <taxon>Craniata</taxon>
        <taxon>Vertebrata</taxon>
        <taxon>Euteleostomi</taxon>
        <taxon>Actinopterygii</taxon>
        <taxon>Neopterygii</taxon>
        <taxon>Teleostei</taxon>
        <taxon>Clupei</taxon>
        <taxon>Clupeiformes</taxon>
        <taxon>Denticipitoidei</taxon>
        <taxon>Denticipitidae</taxon>
        <taxon>Denticeps</taxon>
    </lineage>
</organism>
<dbReference type="InterPro" id="IPR036397">
    <property type="entry name" value="RNaseH_sf"/>
</dbReference>
<keyword evidence="6" id="KW-0812">Transmembrane</keyword>
<name>A0AAY4CIU3_9TELE</name>
<evidence type="ECO:0000256" key="2">
    <source>
        <dbReference type="ARBA" id="ARBA00022695"/>
    </source>
</evidence>
<dbReference type="Gene3D" id="1.10.287.210">
    <property type="match status" value="1"/>
</dbReference>